<dbReference type="Pfam" id="PF00582">
    <property type="entry name" value="Usp"/>
    <property type="match status" value="2"/>
</dbReference>
<dbReference type="InterPro" id="IPR006016">
    <property type="entry name" value="UspA"/>
</dbReference>
<dbReference type="EMBL" id="BAAAEO010000001">
    <property type="protein sequence ID" value="GAA0539075.1"/>
    <property type="molecule type" value="Genomic_DNA"/>
</dbReference>
<protein>
    <submittedName>
        <fullName evidence="6">Universal stress protein UspE</fullName>
    </submittedName>
</protein>
<keyword evidence="7" id="KW-1185">Reference proteome</keyword>
<evidence type="ECO:0000256" key="4">
    <source>
        <dbReference type="ARBA" id="ARBA00037131"/>
    </source>
</evidence>
<dbReference type="SUPFAM" id="SSF52402">
    <property type="entry name" value="Adenine nucleotide alpha hydrolases-like"/>
    <property type="match status" value="2"/>
</dbReference>
<evidence type="ECO:0000256" key="1">
    <source>
        <dbReference type="ARBA" id="ARBA00004496"/>
    </source>
</evidence>
<evidence type="ECO:0000313" key="6">
    <source>
        <dbReference type="EMBL" id="GAA0539075.1"/>
    </source>
</evidence>
<sequence length="307" mass="34356">MHSAFYHLLVIQQQQSNDELALHRAIALAEQYGSRVTVFQSFYKRLQPIHHNSVSADNELAGFIGQFRQDILQRAGRLTAKELQLDVVVSWRESEKHAISQLIEQRDISMVITPQHCKRNLLPLLANSLEHYLISDCELPVWLVKPGQINAEINVLACLDLEDNPGNNSQMNEVILDISGELSHNEQQLHVINCYSAQHCTMSLPYSSQSGFEPLPDIAKQHSDKLQHVTRRCGIPADCLHLQDGLPDDEIPKTVQSLHSQLAIIGNNHMHDISSALLGDTAHYLSQHMPCDVLVIKPTPGFAAAGR</sequence>
<organism evidence="6 7">
    <name type="scientific">Rheinheimera aquimaris</name>
    <dbReference type="NCBI Taxonomy" id="412437"/>
    <lineage>
        <taxon>Bacteria</taxon>
        <taxon>Pseudomonadati</taxon>
        <taxon>Pseudomonadota</taxon>
        <taxon>Gammaproteobacteria</taxon>
        <taxon>Chromatiales</taxon>
        <taxon>Chromatiaceae</taxon>
        <taxon>Rheinheimera</taxon>
    </lineage>
</organism>
<feature type="domain" description="UspA" evidence="5">
    <location>
        <begin position="204"/>
        <end position="297"/>
    </location>
</feature>
<comment type="similarity">
    <text evidence="2">Belongs to the universal stress protein A family.</text>
</comment>
<comment type="function">
    <text evidence="4">Required for resistance to DNA-damaging agents.</text>
</comment>
<dbReference type="Gene3D" id="3.40.50.12370">
    <property type="match status" value="1"/>
</dbReference>
<dbReference type="PANTHER" id="PTHR47892:SF1">
    <property type="entry name" value="UNIVERSAL STRESS PROTEIN E"/>
    <property type="match status" value="1"/>
</dbReference>
<comment type="subcellular location">
    <subcellularLocation>
        <location evidence="1">Cytoplasm</location>
    </subcellularLocation>
</comment>
<dbReference type="Proteomes" id="UP001501169">
    <property type="component" value="Unassembled WGS sequence"/>
</dbReference>
<gene>
    <name evidence="6" type="primary">uspE_1</name>
    <name evidence="6" type="ORF">GCM10009098_03260</name>
</gene>
<reference evidence="6 7" key="1">
    <citation type="journal article" date="2019" name="Int. J. Syst. Evol. Microbiol.">
        <title>The Global Catalogue of Microorganisms (GCM) 10K type strain sequencing project: providing services to taxonomists for standard genome sequencing and annotation.</title>
        <authorList>
            <consortium name="The Broad Institute Genomics Platform"/>
            <consortium name="The Broad Institute Genome Sequencing Center for Infectious Disease"/>
            <person name="Wu L."/>
            <person name="Ma J."/>
        </authorList>
    </citation>
    <scope>NUCLEOTIDE SEQUENCE [LARGE SCALE GENOMIC DNA]</scope>
    <source>
        <strain evidence="6 7">JCM 14331</strain>
    </source>
</reference>
<comment type="caution">
    <text evidence="6">The sequence shown here is derived from an EMBL/GenBank/DDBJ whole genome shotgun (WGS) entry which is preliminary data.</text>
</comment>
<evidence type="ECO:0000259" key="5">
    <source>
        <dbReference type="Pfam" id="PF00582"/>
    </source>
</evidence>
<evidence type="ECO:0000256" key="2">
    <source>
        <dbReference type="ARBA" id="ARBA00008791"/>
    </source>
</evidence>
<evidence type="ECO:0000256" key="3">
    <source>
        <dbReference type="ARBA" id="ARBA00022490"/>
    </source>
</evidence>
<dbReference type="PANTHER" id="PTHR47892">
    <property type="entry name" value="UNIVERSAL STRESS PROTEIN E"/>
    <property type="match status" value="1"/>
</dbReference>
<proteinExistence type="inferred from homology"/>
<name>A0ABN1DB55_9GAMM</name>
<dbReference type="RefSeq" id="WP_226765750.1">
    <property type="nucleotide sequence ID" value="NZ_BAAAEO010000001.1"/>
</dbReference>
<evidence type="ECO:0000313" key="7">
    <source>
        <dbReference type="Proteomes" id="UP001501169"/>
    </source>
</evidence>
<keyword evidence="3" id="KW-0963">Cytoplasm</keyword>
<feature type="domain" description="UspA" evidence="5">
    <location>
        <begin position="12"/>
        <end position="145"/>
    </location>
</feature>
<accession>A0ABN1DB55</accession>